<keyword evidence="3 11" id="KW-0418">Kinase</keyword>
<dbReference type="RefSeq" id="WP_042748529.1">
    <property type="nucleotide sequence ID" value="NZ_AZSI01000080.1"/>
</dbReference>
<comment type="catalytic activity">
    <reaction evidence="8">
        <text>L-threonyl-[protein] + ATP = O-phospho-L-threonyl-[protein] + ADP + H(+)</text>
        <dbReference type="Rhea" id="RHEA:46608"/>
        <dbReference type="Rhea" id="RHEA-COMP:11060"/>
        <dbReference type="Rhea" id="RHEA-COMP:11605"/>
        <dbReference type="ChEBI" id="CHEBI:15378"/>
        <dbReference type="ChEBI" id="CHEBI:30013"/>
        <dbReference type="ChEBI" id="CHEBI:30616"/>
        <dbReference type="ChEBI" id="CHEBI:61977"/>
        <dbReference type="ChEBI" id="CHEBI:456216"/>
        <dbReference type="EC" id="2.7.12.2"/>
    </reaction>
</comment>
<dbReference type="EC" id="2.7.12.2" evidence="6"/>
<dbReference type="InterPro" id="IPR000719">
    <property type="entry name" value="Prot_kinase_dom"/>
</dbReference>
<sequence>MNTSFLLNEITDYFRLMLEKGPGELREEALYPEVVNPKLRFCFAAFQKKFNELLLFYNSKAQLNMHFNADPSRELMELLEKFKDFKFGFENTDKAFKLVETYHNVLKFIEPTLSPSGGSIIPEEYNLFSILNYDPIIVLDNQLKVNEKTKESFSLLLVNEGSYARVYKYTDTNYDTIFALKRAKADLTSTELTRFKKEFQLMKSLDSPYILKVYSYNNQKNEFKMEYVKHSLKNYISKNNSHLNASRRKSLCSQLFRALEYIHSKSIFHRDLSLGNILVKVHDDDSCIIKVCDFGYLKEKKSTLTRVDTLFAGSLNDPSLKLIGFDKYNVQHEIYALTQVIFYIMTGKENIEKINQPSIKSFLEFGMNSDLLKRAKTLQELKHKYSATNWET</sequence>
<comment type="caution">
    <text evidence="11">The sequence shown here is derived from an EMBL/GenBank/DDBJ whole genome shotgun (WGS) entry which is preliminary data.</text>
</comment>
<dbReference type="InterPro" id="IPR011009">
    <property type="entry name" value="Kinase-like_dom_sf"/>
</dbReference>
<evidence type="ECO:0000313" key="11">
    <source>
        <dbReference type="EMBL" id="KEY62055.1"/>
    </source>
</evidence>
<dbReference type="SUPFAM" id="SSF56112">
    <property type="entry name" value="Protein kinase-like (PK-like)"/>
    <property type="match status" value="1"/>
</dbReference>
<dbReference type="AlphaFoldDB" id="A0A084A9S6"/>
<dbReference type="GO" id="GO:0004672">
    <property type="term" value="F:protein kinase activity"/>
    <property type="evidence" value="ECO:0007669"/>
    <property type="project" value="InterPro"/>
</dbReference>
<comment type="similarity">
    <text evidence="5">Belongs to the protein kinase superfamily. STE Ser/Thr protein kinase family. MAP kinase kinase subfamily.</text>
</comment>
<evidence type="ECO:0000256" key="4">
    <source>
        <dbReference type="ARBA" id="ARBA00022840"/>
    </source>
</evidence>
<comment type="catalytic activity">
    <reaction evidence="7">
        <text>L-seryl-[protein] + ATP = O-phospho-L-seryl-[protein] + ADP + H(+)</text>
        <dbReference type="Rhea" id="RHEA:17989"/>
        <dbReference type="Rhea" id="RHEA-COMP:9863"/>
        <dbReference type="Rhea" id="RHEA-COMP:11604"/>
        <dbReference type="ChEBI" id="CHEBI:15378"/>
        <dbReference type="ChEBI" id="CHEBI:29999"/>
        <dbReference type="ChEBI" id="CHEBI:30616"/>
        <dbReference type="ChEBI" id="CHEBI:83421"/>
        <dbReference type="ChEBI" id="CHEBI:456216"/>
        <dbReference type="EC" id="2.7.12.2"/>
    </reaction>
</comment>
<keyword evidence="1" id="KW-0808">Transferase</keyword>
<dbReference type="InterPro" id="IPR008266">
    <property type="entry name" value="Tyr_kinase_AS"/>
</dbReference>
<reference evidence="11 12" key="1">
    <citation type="submission" date="2014-06" db="EMBL/GenBank/DDBJ databases">
        <title>Draft genome sequence of the putrescine producing strain Lactococcus lactis subsp cremoris GE214.</title>
        <authorList>
            <person name="Ladero V."/>
            <person name="Linares D.M."/>
            <person name="del Rio B."/>
            <person name="Mayo B."/>
            <person name="Martin M.C."/>
            <person name="Fernandez M."/>
            <person name="Alvarez M.A."/>
        </authorList>
    </citation>
    <scope>NUCLEOTIDE SEQUENCE [LARGE SCALE GENOMIC DNA]</scope>
    <source>
        <strain evidence="11 12">GE214</strain>
    </source>
</reference>
<evidence type="ECO:0000256" key="3">
    <source>
        <dbReference type="ARBA" id="ARBA00022777"/>
    </source>
</evidence>
<evidence type="ECO:0000256" key="7">
    <source>
        <dbReference type="ARBA" id="ARBA00049014"/>
    </source>
</evidence>
<dbReference type="EMBL" id="AZSI01000080">
    <property type="protein sequence ID" value="KEY62055.1"/>
    <property type="molecule type" value="Genomic_DNA"/>
</dbReference>
<dbReference type="PROSITE" id="PS50011">
    <property type="entry name" value="PROTEIN_KINASE_DOM"/>
    <property type="match status" value="1"/>
</dbReference>
<feature type="domain" description="Protein kinase" evidence="10">
    <location>
        <begin position="152"/>
        <end position="392"/>
    </location>
</feature>
<gene>
    <name evidence="11" type="ORF">U725_01810</name>
</gene>
<dbReference type="PANTHER" id="PTHR48013">
    <property type="entry name" value="DUAL SPECIFICITY MITOGEN-ACTIVATED PROTEIN KINASE KINASE 5-RELATED"/>
    <property type="match status" value="1"/>
</dbReference>
<dbReference type="Pfam" id="PF00069">
    <property type="entry name" value="Pkinase"/>
    <property type="match status" value="1"/>
</dbReference>
<dbReference type="PATRIC" id="fig|1415168.3.peg.1881"/>
<evidence type="ECO:0000313" key="12">
    <source>
        <dbReference type="Proteomes" id="UP000028401"/>
    </source>
</evidence>
<dbReference type="PANTHER" id="PTHR48013:SF9">
    <property type="entry name" value="DUAL SPECIFICITY MITOGEN-ACTIVATED PROTEIN KINASE KINASE 5"/>
    <property type="match status" value="1"/>
</dbReference>
<organism evidence="11 12">
    <name type="scientific">Lactococcus cremoris subsp. cremoris GE214</name>
    <dbReference type="NCBI Taxonomy" id="1415168"/>
    <lineage>
        <taxon>Bacteria</taxon>
        <taxon>Bacillati</taxon>
        <taxon>Bacillota</taxon>
        <taxon>Bacilli</taxon>
        <taxon>Lactobacillales</taxon>
        <taxon>Streptococcaceae</taxon>
        <taxon>Lactococcus</taxon>
        <taxon>Lactococcus cremoris subsp. cremoris</taxon>
    </lineage>
</organism>
<name>A0A084A9S6_LACLC</name>
<comment type="catalytic activity">
    <reaction evidence="9">
        <text>L-tyrosyl-[protein] + ATP = O-phospho-L-tyrosyl-[protein] + ADP + H(+)</text>
        <dbReference type="Rhea" id="RHEA:10596"/>
        <dbReference type="Rhea" id="RHEA-COMP:10136"/>
        <dbReference type="Rhea" id="RHEA-COMP:20101"/>
        <dbReference type="ChEBI" id="CHEBI:15378"/>
        <dbReference type="ChEBI" id="CHEBI:30616"/>
        <dbReference type="ChEBI" id="CHEBI:46858"/>
        <dbReference type="ChEBI" id="CHEBI:61978"/>
        <dbReference type="ChEBI" id="CHEBI:456216"/>
        <dbReference type="EC" id="2.7.12.2"/>
    </reaction>
</comment>
<evidence type="ECO:0000256" key="2">
    <source>
        <dbReference type="ARBA" id="ARBA00022741"/>
    </source>
</evidence>
<accession>A0A084A9S6</accession>
<protein>
    <recommendedName>
        <fullName evidence="6">mitogen-activated protein kinase kinase</fullName>
        <ecNumber evidence="6">2.7.12.2</ecNumber>
    </recommendedName>
</protein>
<keyword evidence="2" id="KW-0547">Nucleotide-binding</keyword>
<proteinExistence type="inferred from homology"/>
<evidence type="ECO:0000256" key="1">
    <source>
        <dbReference type="ARBA" id="ARBA00022679"/>
    </source>
</evidence>
<dbReference type="Proteomes" id="UP000028401">
    <property type="component" value="Unassembled WGS sequence"/>
</dbReference>
<evidence type="ECO:0000256" key="8">
    <source>
        <dbReference type="ARBA" id="ARBA00049299"/>
    </source>
</evidence>
<evidence type="ECO:0000256" key="5">
    <source>
        <dbReference type="ARBA" id="ARBA00038035"/>
    </source>
</evidence>
<dbReference type="CDD" id="cd00180">
    <property type="entry name" value="PKc"/>
    <property type="match status" value="1"/>
</dbReference>
<dbReference type="Gene3D" id="1.10.510.10">
    <property type="entry name" value="Transferase(Phosphotransferase) domain 1"/>
    <property type="match status" value="1"/>
</dbReference>
<dbReference type="GO" id="GO:0005524">
    <property type="term" value="F:ATP binding"/>
    <property type="evidence" value="ECO:0007669"/>
    <property type="project" value="UniProtKB-KW"/>
</dbReference>
<dbReference type="PROSITE" id="PS00109">
    <property type="entry name" value="PROTEIN_KINASE_TYR"/>
    <property type="match status" value="1"/>
</dbReference>
<evidence type="ECO:0000259" key="10">
    <source>
        <dbReference type="PROSITE" id="PS50011"/>
    </source>
</evidence>
<evidence type="ECO:0000256" key="6">
    <source>
        <dbReference type="ARBA" id="ARBA00038999"/>
    </source>
</evidence>
<keyword evidence="4" id="KW-0067">ATP-binding</keyword>
<evidence type="ECO:0000256" key="9">
    <source>
        <dbReference type="ARBA" id="ARBA00051693"/>
    </source>
</evidence>